<feature type="binding site" evidence="5">
    <location>
        <begin position="467"/>
        <end position="470"/>
    </location>
    <ligand>
        <name>GTP</name>
        <dbReference type="ChEBI" id="CHEBI:37565"/>
    </ligand>
</feature>
<organism evidence="8 9">
    <name type="scientific">Antrodiella citrinella</name>
    <dbReference type="NCBI Taxonomy" id="2447956"/>
    <lineage>
        <taxon>Eukaryota</taxon>
        <taxon>Fungi</taxon>
        <taxon>Dikarya</taxon>
        <taxon>Basidiomycota</taxon>
        <taxon>Agaricomycotina</taxon>
        <taxon>Agaricomycetes</taxon>
        <taxon>Polyporales</taxon>
        <taxon>Steccherinaceae</taxon>
        <taxon>Antrodiella</taxon>
    </lineage>
</organism>
<dbReference type="Proteomes" id="UP000308730">
    <property type="component" value="Unassembled WGS sequence"/>
</dbReference>
<dbReference type="GO" id="GO:0005737">
    <property type="term" value="C:cytoplasm"/>
    <property type="evidence" value="ECO:0007669"/>
    <property type="project" value="TreeGrafter"/>
</dbReference>
<evidence type="ECO:0000256" key="3">
    <source>
        <dbReference type="ARBA" id="ARBA00023134"/>
    </source>
</evidence>
<feature type="region of interest" description="Disordered" evidence="7">
    <location>
        <begin position="1"/>
        <end position="24"/>
    </location>
</feature>
<dbReference type="Gene3D" id="3.40.50.300">
    <property type="entry name" value="P-loop containing nucleotide triphosphate hydrolases"/>
    <property type="match status" value="2"/>
</dbReference>
<keyword evidence="2 5" id="KW-0547">Nucleotide-binding</keyword>
<dbReference type="PANTHER" id="PTHR10218:SF360">
    <property type="entry name" value="GUANINE NUCLEOTIDE-BINDING PROTEIN SUBUNIT ALPHA HOMOLOG"/>
    <property type="match status" value="1"/>
</dbReference>
<dbReference type="GO" id="GO:0031683">
    <property type="term" value="F:G-protein beta/gamma-subunit complex binding"/>
    <property type="evidence" value="ECO:0007669"/>
    <property type="project" value="InterPro"/>
</dbReference>
<dbReference type="FunFam" id="3.40.50.300:FF:000692">
    <property type="entry name" value="Guanine nucleotide-binding protein subunit alpha"/>
    <property type="match status" value="1"/>
</dbReference>
<dbReference type="EMBL" id="SGPM01000326">
    <property type="protein sequence ID" value="THH26626.1"/>
    <property type="molecule type" value="Genomic_DNA"/>
</dbReference>
<feature type="region of interest" description="Disordered" evidence="7">
    <location>
        <begin position="243"/>
        <end position="262"/>
    </location>
</feature>
<dbReference type="OrthoDB" id="5817230at2759"/>
<dbReference type="PRINTS" id="PR00318">
    <property type="entry name" value="GPROTEINA"/>
</dbReference>
<dbReference type="InterPro" id="IPR001019">
    <property type="entry name" value="Gprotein_alpha_su"/>
</dbReference>
<reference evidence="8 9" key="1">
    <citation type="submission" date="2019-02" db="EMBL/GenBank/DDBJ databases">
        <title>Genome sequencing of the rare red list fungi Antrodiella citrinella (Flaviporus citrinellus).</title>
        <authorList>
            <person name="Buettner E."/>
            <person name="Kellner H."/>
        </authorList>
    </citation>
    <scope>NUCLEOTIDE SEQUENCE [LARGE SCALE GENOMIC DNA]</scope>
    <source>
        <strain evidence="8 9">DSM 108506</strain>
    </source>
</reference>
<dbReference type="SMART" id="SM00275">
    <property type="entry name" value="G_alpha"/>
    <property type="match status" value="1"/>
</dbReference>
<keyword evidence="1 6" id="KW-0479">Metal-binding</keyword>
<dbReference type="AlphaFoldDB" id="A0A4S4ML79"/>
<dbReference type="InterPro" id="IPR011025">
    <property type="entry name" value="GproteinA_insert"/>
</dbReference>
<keyword evidence="3 5" id="KW-0342">GTP-binding</keyword>
<keyword evidence="4" id="KW-0807">Transducer</keyword>
<feature type="compositionally biased region" description="Acidic residues" evidence="7">
    <location>
        <begin position="155"/>
        <end position="166"/>
    </location>
</feature>
<sequence length="556" mass="62252">MRFSSEVEDPISVLLKPPPDETLQQRDARLSMEAEAKRVSDQIDEGIRAERAAMKKRKDATKLLLLGQSESGKSTTLKNFQMTFAPKAWQTERMSWRAVIQLNLVRAVNTILDTLATEMAVGASMRPPSRGVGGSGGITSKPSSPPFSTIALGGDADDADDSDDAEEDKKTASSHSHTQRSSESHAPPALLPFTSTHSVLRLSLAPLRSIETDLMAFLGSGSEEINADDARFSENIGNMATPFDTVSVTSPPSSPRRRPQEFTVKSTWKNAVGNRSRGSSPRLAQHSDLDSVTEVIAGCREDIQALWQDTLVRELLRRKQIKLQDSATYYLDHVDMIARTGYGPSDNDVLRARLRTSGVQEHRITFENSADFHVGTHTDLMSSLPLQVEYGTEWIVYDVGGSRTSRWAWLPYFDDAHVILFLAPISCFDEQLAEDPKINRLQDSFILWRSIVSSKLLANCAIILFMNKYDLLSRKIKHGAVVKDYMTSYGERENSAREFTRYLRNQFKGQLREHLPEARPFYGFVTSVIDQKATATTLLYMRDSILRDHLKQADFV</sequence>
<dbReference type="GO" id="GO:0005525">
    <property type="term" value="F:GTP binding"/>
    <property type="evidence" value="ECO:0007669"/>
    <property type="project" value="UniProtKB-KW"/>
</dbReference>
<evidence type="ECO:0000256" key="4">
    <source>
        <dbReference type="ARBA" id="ARBA00023224"/>
    </source>
</evidence>
<dbReference type="SUPFAM" id="SSF47895">
    <property type="entry name" value="Transducin (alpha subunit), insertion domain"/>
    <property type="match status" value="1"/>
</dbReference>
<dbReference type="PANTHER" id="PTHR10218">
    <property type="entry name" value="GTP-BINDING PROTEIN ALPHA SUBUNIT"/>
    <property type="match status" value="1"/>
</dbReference>
<proteinExistence type="predicted"/>
<dbReference type="PROSITE" id="PS51882">
    <property type="entry name" value="G_ALPHA"/>
    <property type="match status" value="1"/>
</dbReference>
<evidence type="ECO:0000313" key="8">
    <source>
        <dbReference type="EMBL" id="THH26626.1"/>
    </source>
</evidence>
<feature type="binding site" evidence="5">
    <location>
        <begin position="325"/>
        <end position="326"/>
    </location>
    <ligand>
        <name>GTP</name>
        <dbReference type="ChEBI" id="CHEBI:37565"/>
    </ligand>
</feature>
<dbReference type="GO" id="GO:0003924">
    <property type="term" value="F:GTPase activity"/>
    <property type="evidence" value="ECO:0007669"/>
    <property type="project" value="InterPro"/>
</dbReference>
<feature type="binding site" evidence="6">
    <location>
        <position position="356"/>
    </location>
    <ligand>
        <name>Mg(2+)</name>
        <dbReference type="ChEBI" id="CHEBI:18420"/>
    </ligand>
</feature>
<dbReference type="GO" id="GO:0005834">
    <property type="term" value="C:heterotrimeric G-protein complex"/>
    <property type="evidence" value="ECO:0007669"/>
    <property type="project" value="TreeGrafter"/>
</dbReference>
<protein>
    <recommendedName>
        <fullName evidence="10">G-alpha-domain-containing protein</fullName>
    </recommendedName>
</protein>
<feature type="compositionally biased region" description="Low complexity" evidence="7">
    <location>
        <begin position="173"/>
        <end position="185"/>
    </location>
</feature>
<evidence type="ECO:0000313" key="9">
    <source>
        <dbReference type="Proteomes" id="UP000308730"/>
    </source>
</evidence>
<feature type="region of interest" description="Disordered" evidence="7">
    <location>
        <begin position="124"/>
        <end position="190"/>
    </location>
</feature>
<evidence type="ECO:0000256" key="1">
    <source>
        <dbReference type="ARBA" id="ARBA00022723"/>
    </source>
</evidence>
<dbReference type="InterPro" id="IPR027417">
    <property type="entry name" value="P-loop_NTPase"/>
</dbReference>
<evidence type="ECO:0000256" key="7">
    <source>
        <dbReference type="SAM" id="MobiDB-lite"/>
    </source>
</evidence>
<comment type="caution">
    <text evidence="8">The sequence shown here is derived from an EMBL/GenBank/DDBJ whole genome shotgun (WGS) entry which is preliminary data.</text>
</comment>
<evidence type="ECO:0000256" key="2">
    <source>
        <dbReference type="ARBA" id="ARBA00022741"/>
    </source>
</evidence>
<dbReference type="Pfam" id="PF00503">
    <property type="entry name" value="G-alpha"/>
    <property type="match status" value="1"/>
</dbReference>
<dbReference type="GO" id="GO:0001664">
    <property type="term" value="F:G protein-coupled receptor binding"/>
    <property type="evidence" value="ECO:0007669"/>
    <property type="project" value="TreeGrafter"/>
</dbReference>
<feature type="binding site" evidence="5">
    <location>
        <begin position="350"/>
        <end position="356"/>
    </location>
    <ligand>
        <name>GTP</name>
        <dbReference type="ChEBI" id="CHEBI:37565"/>
    </ligand>
</feature>
<dbReference type="SUPFAM" id="SSF52540">
    <property type="entry name" value="P-loop containing nucleoside triphosphate hydrolases"/>
    <property type="match status" value="1"/>
</dbReference>
<dbReference type="GO" id="GO:0007188">
    <property type="term" value="P:adenylate cyclase-modulating G protein-coupled receptor signaling pathway"/>
    <property type="evidence" value="ECO:0007669"/>
    <property type="project" value="TreeGrafter"/>
</dbReference>
<keyword evidence="6" id="KW-0460">Magnesium</keyword>
<evidence type="ECO:0000256" key="5">
    <source>
        <dbReference type="PIRSR" id="PIRSR601019-1"/>
    </source>
</evidence>
<gene>
    <name evidence="8" type="ORF">EUX98_g7561</name>
</gene>
<name>A0A4S4ML79_9APHY</name>
<keyword evidence="9" id="KW-1185">Reference proteome</keyword>
<dbReference type="GO" id="GO:0046872">
    <property type="term" value="F:metal ion binding"/>
    <property type="evidence" value="ECO:0007669"/>
    <property type="project" value="UniProtKB-KW"/>
</dbReference>
<evidence type="ECO:0000256" key="6">
    <source>
        <dbReference type="PIRSR" id="PIRSR601019-2"/>
    </source>
</evidence>
<accession>A0A4S4ML79</accession>
<evidence type="ECO:0008006" key="10">
    <source>
        <dbReference type="Google" id="ProtNLM"/>
    </source>
</evidence>